<dbReference type="Proteomes" id="UP000002014">
    <property type="component" value="Chromosome"/>
</dbReference>
<accession>A8G3I6</accession>
<evidence type="ECO:0000313" key="3">
    <source>
        <dbReference type="Proteomes" id="UP000002014"/>
    </source>
</evidence>
<dbReference type="AlphaFoldDB" id="A8G3I6"/>
<keyword evidence="1" id="KW-0812">Transmembrane</keyword>
<sequence length="51" mass="5849">MKETKNLVDKKELNLWKRGFTPQAEIWNGRMATVGIGIIFIIIALISQFSQ</sequence>
<proteinExistence type="predicted"/>
<dbReference type="HOGENOM" id="CLU_171075_5_1_3"/>
<name>A8G3I6_PROM2</name>
<feature type="transmembrane region" description="Helical" evidence="1">
    <location>
        <begin position="26"/>
        <end position="46"/>
    </location>
</feature>
<keyword evidence="1" id="KW-0472">Membrane</keyword>
<dbReference type="SUPFAM" id="SSF103511">
    <property type="entry name" value="Chlorophyll a-b binding protein"/>
    <property type="match status" value="1"/>
</dbReference>
<dbReference type="STRING" id="93060.P9215_05511"/>
<protein>
    <submittedName>
        <fullName evidence="2">Possible high light inducible protein</fullName>
    </submittedName>
</protein>
<organism evidence="2 3">
    <name type="scientific">Prochlorococcus marinus (strain MIT 9215)</name>
    <dbReference type="NCBI Taxonomy" id="93060"/>
    <lineage>
        <taxon>Bacteria</taxon>
        <taxon>Bacillati</taxon>
        <taxon>Cyanobacteriota</taxon>
        <taxon>Cyanophyceae</taxon>
        <taxon>Synechococcales</taxon>
        <taxon>Prochlorococcaceae</taxon>
        <taxon>Prochlorococcus</taxon>
    </lineage>
</organism>
<keyword evidence="1" id="KW-1133">Transmembrane helix</keyword>
<gene>
    <name evidence="2" type="ordered locus">P9215_05511</name>
</gene>
<dbReference type="EMBL" id="CP000825">
    <property type="protein sequence ID" value="ABV50167.1"/>
    <property type="molecule type" value="Genomic_DNA"/>
</dbReference>
<dbReference type="KEGG" id="pmh:P9215_05511"/>
<evidence type="ECO:0000313" key="2">
    <source>
        <dbReference type="EMBL" id="ABV50167.1"/>
    </source>
</evidence>
<evidence type="ECO:0000256" key="1">
    <source>
        <dbReference type="SAM" id="Phobius"/>
    </source>
</evidence>
<reference evidence="2 3" key="1">
    <citation type="journal article" date="2007" name="PLoS Genet.">
        <title>Patterns and implications of gene gain and loss in the evolution of Prochlorococcus.</title>
        <authorList>
            <person name="Kettler G.C."/>
            <person name="Martiny A.C."/>
            <person name="Huang K."/>
            <person name="Zucker J."/>
            <person name="Coleman M.L."/>
            <person name="Rodrigue S."/>
            <person name="Chen F."/>
            <person name="Lapidus A."/>
            <person name="Ferriera S."/>
            <person name="Johnson J."/>
            <person name="Steglich C."/>
            <person name="Church G.M."/>
            <person name="Richardson P."/>
            <person name="Chisholm S.W."/>
        </authorList>
    </citation>
    <scope>NUCLEOTIDE SEQUENCE [LARGE SCALE GENOMIC DNA]</scope>
    <source>
        <strain evidence="2 3">MIT 9215</strain>
    </source>
</reference>